<protein>
    <submittedName>
        <fullName evidence="1">Uncharacterized protein</fullName>
    </submittedName>
</protein>
<evidence type="ECO:0000313" key="2">
    <source>
        <dbReference type="Proteomes" id="UP000326678"/>
    </source>
</evidence>
<proteinExistence type="predicted"/>
<reference evidence="1 2" key="1">
    <citation type="submission" date="2019-10" db="EMBL/GenBank/DDBJ databases">
        <title>Genomic and transcriptomic insights into the perfect genentic adaptation of a filamentous nitrogen-fixing cyanobacterium to rice fields.</title>
        <authorList>
            <person name="Chen Z."/>
        </authorList>
    </citation>
    <scope>NUCLEOTIDE SEQUENCE [LARGE SCALE GENOMIC DNA]</scope>
    <source>
        <strain evidence="1">CCNUC1</strain>
    </source>
</reference>
<accession>A0A5P8WD25</accession>
<name>A0A5P8WD25_9NOSO</name>
<dbReference type="EMBL" id="CP045227">
    <property type="protein sequence ID" value="QFS50481.1"/>
    <property type="molecule type" value="Genomic_DNA"/>
</dbReference>
<gene>
    <name evidence="1" type="ORF">GXM_07975</name>
</gene>
<dbReference type="KEGG" id="nsh:GXM_07975"/>
<sequence length="66" mass="7699">MSLTLTCCEKIRRSLWGLKNNQTRKERFFRWFLTFLVVKSNLDAFALECHTSSAKFSRPKTSAIAL</sequence>
<dbReference type="RefSeq" id="WP_152591473.1">
    <property type="nucleotide sequence ID" value="NZ_CP045227.1"/>
</dbReference>
<dbReference type="Proteomes" id="UP000326678">
    <property type="component" value="Chromosome Gxm2"/>
</dbReference>
<keyword evidence="2" id="KW-1185">Reference proteome</keyword>
<evidence type="ECO:0000313" key="1">
    <source>
        <dbReference type="EMBL" id="QFS50481.1"/>
    </source>
</evidence>
<organism evidence="1 2">
    <name type="scientific">Nostoc sphaeroides CCNUC1</name>
    <dbReference type="NCBI Taxonomy" id="2653204"/>
    <lineage>
        <taxon>Bacteria</taxon>
        <taxon>Bacillati</taxon>
        <taxon>Cyanobacteriota</taxon>
        <taxon>Cyanophyceae</taxon>
        <taxon>Nostocales</taxon>
        <taxon>Nostocaceae</taxon>
        <taxon>Nostoc</taxon>
    </lineage>
</organism>
<dbReference type="AlphaFoldDB" id="A0A5P8WD25"/>